<dbReference type="STRING" id="1365950.SAMN05428963_11387"/>
<sequence length="74" mass="8017">MVAKILGLFIAAFADAAMAWLKARQASQKDHDIGRVMAELDAAVRGKEVADAMAQADLDGRSDDVAKRLRDGRF</sequence>
<evidence type="ECO:0000256" key="1">
    <source>
        <dbReference type="SAM" id="SignalP"/>
    </source>
</evidence>
<evidence type="ECO:0008006" key="4">
    <source>
        <dbReference type="Google" id="ProtNLM"/>
    </source>
</evidence>
<proteinExistence type="predicted"/>
<dbReference type="Proteomes" id="UP000190135">
    <property type="component" value="Unassembled WGS sequence"/>
</dbReference>
<evidence type="ECO:0000313" key="2">
    <source>
        <dbReference type="EMBL" id="SKA30933.1"/>
    </source>
</evidence>
<reference evidence="2 3" key="1">
    <citation type="submission" date="2017-02" db="EMBL/GenBank/DDBJ databases">
        <authorList>
            <person name="Peterson S.W."/>
        </authorList>
    </citation>
    <scope>NUCLEOTIDE SEQUENCE [LARGE SCALE GENOMIC DNA]</scope>
    <source>
        <strain evidence="2 3">USBA 369</strain>
    </source>
</reference>
<evidence type="ECO:0000313" key="3">
    <source>
        <dbReference type="Proteomes" id="UP000190135"/>
    </source>
</evidence>
<keyword evidence="3" id="KW-1185">Reference proteome</keyword>
<dbReference type="RefSeq" id="WP_078709583.1">
    <property type="nucleotide sequence ID" value="NZ_FUXL01000013.1"/>
</dbReference>
<dbReference type="AlphaFoldDB" id="A0A1T4SRZ0"/>
<organism evidence="2 3">
    <name type="scientific">Consotaella salsifontis</name>
    <dbReference type="NCBI Taxonomy" id="1365950"/>
    <lineage>
        <taxon>Bacteria</taxon>
        <taxon>Pseudomonadati</taxon>
        <taxon>Pseudomonadota</taxon>
        <taxon>Alphaproteobacteria</taxon>
        <taxon>Hyphomicrobiales</taxon>
        <taxon>Aurantimonadaceae</taxon>
        <taxon>Consotaella</taxon>
    </lineage>
</organism>
<protein>
    <recommendedName>
        <fullName evidence="4">Phage shock protein B</fullName>
    </recommendedName>
</protein>
<feature type="chain" id="PRO_5013227742" description="Phage shock protein B" evidence="1">
    <location>
        <begin position="20"/>
        <end position="74"/>
    </location>
</feature>
<keyword evidence="1" id="KW-0732">Signal</keyword>
<feature type="signal peptide" evidence="1">
    <location>
        <begin position="1"/>
        <end position="19"/>
    </location>
</feature>
<name>A0A1T4SRZ0_9HYPH</name>
<gene>
    <name evidence="2" type="ORF">SAMN05428963_11387</name>
</gene>
<dbReference type="EMBL" id="FUXL01000013">
    <property type="protein sequence ID" value="SKA30933.1"/>
    <property type="molecule type" value="Genomic_DNA"/>
</dbReference>
<accession>A0A1T4SRZ0</accession>